<evidence type="ECO:0000313" key="9">
    <source>
        <dbReference type="Proteomes" id="UP000218598"/>
    </source>
</evidence>
<comment type="function">
    <text evidence="2 7">Converts N-acetylmannosamine-6-phosphate (ManNAc-6-P) to N-acetylglucosamine-6-phosphate (GlcNAc-6-P).</text>
</comment>
<dbReference type="OrthoDB" id="9781704at2"/>
<dbReference type="NCBIfam" id="NF002231">
    <property type="entry name" value="PRK01130.1"/>
    <property type="match status" value="1"/>
</dbReference>
<keyword evidence="6 7" id="KW-0119">Carbohydrate metabolism</keyword>
<dbReference type="RefSeq" id="WP_096197877.1">
    <property type="nucleotide sequence ID" value="NZ_JBQQNQ010000069.1"/>
</dbReference>
<dbReference type="Pfam" id="PF04131">
    <property type="entry name" value="NanE"/>
    <property type="match status" value="1"/>
</dbReference>
<dbReference type="InterPro" id="IPR007260">
    <property type="entry name" value="NanE"/>
</dbReference>
<dbReference type="PANTHER" id="PTHR36204">
    <property type="entry name" value="N-ACETYLMANNOSAMINE-6-PHOSPHATE 2-EPIMERASE-RELATED"/>
    <property type="match status" value="1"/>
</dbReference>
<dbReference type="SUPFAM" id="SSF51366">
    <property type="entry name" value="Ribulose-phoshate binding barrel"/>
    <property type="match status" value="1"/>
</dbReference>
<dbReference type="UniPathway" id="UPA00629">
    <property type="reaction ID" value="UER00682"/>
</dbReference>
<organism evidence="8 9">
    <name type="scientific">Brachybacterium alimentarium</name>
    <dbReference type="NCBI Taxonomy" id="47845"/>
    <lineage>
        <taxon>Bacteria</taxon>
        <taxon>Bacillati</taxon>
        <taxon>Actinomycetota</taxon>
        <taxon>Actinomycetes</taxon>
        <taxon>Micrococcales</taxon>
        <taxon>Dermabacteraceae</taxon>
        <taxon>Brachybacterium</taxon>
    </lineage>
</organism>
<protein>
    <recommendedName>
        <fullName evidence="7">Putative N-acetylmannosamine-6-phosphate 2-epimerase</fullName>
        <ecNumber evidence="7">5.1.3.9</ecNumber>
    </recommendedName>
    <alternativeName>
        <fullName evidence="7">ManNAc-6-P epimerase</fullName>
    </alternativeName>
</protein>
<dbReference type="AlphaFoldDB" id="A0A2A3YDE2"/>
<gene>
    <name evidence="7" type="primary">nanE</name>
    <name evidence="8" type="ORF">CIK66_17400</name>
</gene>
<comment type="caution">
    <text evidence="8">The sequence shown here is derived from an EMBL/GenBank/DDBJ whole genome shotgun (WGS) entry which is preliminary data.</text>
</comment>
<dbReference type="GO" id="GO:0019262">
    <property type="term" value="P:N-acetylneuraminate catabolic process"/>
    <property type="evidence" value="ECO:0007669"/>
    <property type="project" value="UniProtKB-UniRule"/>
</dbReference>
<dbReference type="GO" id="GO:0047465">
    <property type="term" value="F:N-acylglucosamine-6-phosphate 2-epimerase activity"/>
    <property type="evidence" value="ECO:0007669"/>
    <property type="project" value="UniProtKB-EC"/>
</dbReference>
<dbReference type="InterPro" id="IPR013785">
    <property type="entry name" value="Aldolase_TIM"/>
</dbReference>
<dbReference type="Gene3D" id="3.20.20.70">
    <property type="entry name" value="Aldolase class I"/>
    <property type="match status" value="1"/>
</dbReference>
<evidence type="ECO:0000256" key="6">
    <source>
        <dbReference type="ARBA" id="ARBA00023277"/>
    </source>
</evidence>
<accession>A0A2A3YDE2</accession>
<comment type="catalytic activity">
    <reaction evidence="1 7">
        <text>an N-acyl-D-glucosamine 6-phosphate = an N-acyl-D-mannosamine 6-phosphate</text>
        <dbReference type="Rhea" id="RHEA:23932"/>
        <dbReference type="ChEBI" id="CHEBI:57599"/>
        <dbReference type="ChEBI" id="CHEBI:57666"/>
        <dbReference type="EC" id="5.1.3.9"/>
    </reaction>
</comment>
<dbReference type="EMBL" id="NRGR01000037">
    <property type="protein sequence ID" value="PCC37792.1"/>
    <property type="molecule type" value="Genomic_DNA"/>
</dbReference>
<dbReference type="PANTHER" id="PTHR36204:SF1">
    <property type="entry name" value="N-ACETYLMANNOSAMINE-6-PHOSPHATE 2-EPIMERASE-RELATED"/>
    <property type="match status" value="1"/>
</dbReference>
<evidence type="ECO:0000256" key="3">
    <source>
        <dbReference type="ARBA" id="ARBA00005081"/>
    </source>
</evidence>
<keyword evidence="5 7" id="KW-0413">Isomerase</keyword>
<name>A0A2A3YDE2_9MICO</name>
<comment type="similarity">
    <text evidence="4 7">Belongs to the NanE family.</text>
</comment>
<dbReference type="Proteomes" id="UP000218598">
    <property type="component" value="Unassembled WGS sequence"/>
</dbReference>
<dbReference type="HAMAP" id="MF_01235">
    <property type="entry name" value="ManNAc6P_epimer"/>
    <property type="match status" value="1"/>
</dbReference>
<proteinExistence type="inferred from homology"/>
<dbReference type="EC" id="5.1.3.9" evidence="7"/>
<reference evidence="8 9" key="1">
    <citation type="journal article" date="2017" name="Elife">
        <title>Extensive horizontal gene transfer in cheese-associated bacteria.</title>
        <authorList>
            <person name="Bonham K.S."/>
            <person name="Wolfe B.E."/>
            <person name="Dutton R.J."/>
        </authorList>
    </citation>
    <scope>NUCLEOTIDE SEQUENCE [LARGE SCALE GENOMIC DNA]</scope>
    <source>
        <strain evidence="8 9">341_9</strain>
    </source>
</reference>
<evidence type="ECO:0000256" key="2">
    <source>
        <dbReference type="ARBA" id="ARBA00002147"/>
    </source>
</evidence>
<evidence type="ECO:0000256" key="1">
    <source>
        <dbReference type="ARBA" id="ARBA00000056"/>
    </source>
</evidence>
<dbReference type="GO" id="GO:0005975">
    <property type="term" value="P:carbohydrate metabolic process"/>
    <property type="evidence" value="ECO:0007669"/>
    <property type="project" value="UniProtKB-UniRule"/>
</dbReference>
<evidence type="ECO:0000256" key="5">
    <source>
        <dbReference type="ARBA" id="ARBA00023235"/>
    </source>
</evidence>
<dbReference type="GO" id="GO:0006053">
    <property type="term" value="P:N-acetylmannosamine catabolic process"/>
    <property type="evidence" value="ECO:0007669"/>
    <property type="project" value="TreeGrafter"/>
</dbReference>
<evidence type="ECO:0000256" key="4">
    <source>
        <dbReference type="ARBA" id="ARBA00007439"/>
    </source>
</evidence>
<dbReference type="CDD" id="cd04729">
    <property type="entry name" value="NanE"/>
    <property type="match status" value="1"/>
</dbReference>
<dbReference type="InterPro" id="IPR011060">
    <property type="entry name" value="RibuloseP-bd_barrel"/>
</dbReference>
<evidence type="ECO:0000313" key="8">
    <source>
        <dbReference type="EMBL" id="PCC37792.1"/>
    </source>
</evidence>
<dbReference type="GO" id="GO:0005829">
    <property type="term" value="C:cytosol"/>
    <property type="evidence" value="ECO:0007669"/>
    <property type="project" value="TreeGrafter"/>
</dbReference>
<comment type="pathway">
    <text evidence="3 7">Amino-sugar metabolism; N-acetylneuraminate degradation; D-fructose 6-phosphate from N-acetylneuraminate: step 3/5.</text>
</comment>
<keyword evidence="9" id="KW-1185">Reference proteome</keyword>
<evidence type="ECO:0000256" key="7">
    <source>
        <dbReference type="HAMAP-Rule" id="MF_01235"/>
    </source>
</evidence>
<sequence length="235" mass="24129">MITSSSPVHPLLTPLQGGLIVSCQAYPGEPMRDSRTMAQVAASVEVGGALAVRAQGTDDIAAVKAAVDVPVIGIWKDGDEGVFITPTLAHARAVLEAGADVLALDGTTRPRPDGLDLVTTVQAIREDYGDVPIMADCDSVNSALEALDAGVDLIGTTLAGYTGARPQTIGPDLPFIGELIAALPTGTPIAAEGRVHTPDQAREVIDCGAFCVVVGTAITHPTTIAKWFADAAQVK</sequence>